<feature type="non-terminal residue" evidence="1">
    <location>
        <position position="1"/>
    </location>
</feature>
<reference evidence="1 2" key="1">
    <citation type="submission" date="2019-09" db="EMBL/GenBank/DDBJ databases">
        <title>Bird 10,000 Genomes (B10K) Project - Family phase.</title>
        <authorList>
            <person name="Zhang G."/>
        </authorList>
    </citation>
    <scope>NUCLEOTIDE SEQUENCE [LARGE SCALE GENOMIC DNA]</scope>
    <source>
        <strain evidence="1">B10K-DU-002-32</strain>
        <tissue evidence="1">Muscle</tissue>
    </source>
</reference>
<feature type="non-terminal residue" evidence="1">
    <location>
        <position position="88"/>
    </location>
</feature>
<protein>
    <submittedName>
        <fullName evidence="1">ENR1 protein</fullName>
    </submittedName>
</protein>
<proteinExistence type="predicted"/>
<accession>A0A7L1TY92</accession>
<organism evidence="1 2">
    <name type="scientific">Phainopepla nitens</name>
    <name type="common">Phainopepla</name>
    <dbReference type="NCBI Taxonomy" id="161653"/>
    <lineage>
        <taxon>Eukaryota</taxon>
        <taxon>Metazoa</taxon>
        <taxon>Chordata</taxon>
        <taxon>Craniata</taxon>
        <taxon>Vertebrata</taxon>
        <taxon>Euteleostomi</taxon>
        <taxon>Archelosauria</taxon>
        <taxon>Archosauria</taxon>
        <taxon>Dinosauria</taxon>
        <taxon>Saurischia</taxon>
        <taxon>Theropoda</taxon>
        <taxon>Coelurosauria</taxon>
        <taxon>Aves</taxon>
        <taxon>Neognathae</taxon>
        <taxon>Neoaves</taxon>
        <taxon>Telluraves</taxon>
        <taxon>Australaves</taxon>
        <taxon>Passeriformes</taxon>
        <taxon>Bombycillidae</taxon>
        <taxon>Phainopepla</taxon>
    </lineage>
</organism>
<comment type="caution">
    <text evidence="1">The sequence shown here is derived from an EMBL/GenBank/DDBJ whole genome shotgun (WGS) entry which is preliminary data.</text>
</comment>
<evidence type="ECO:0000313" key="1">
    <source>
        <dbReference type="EMBL" id="NXO66333.1"/>
    </source>
</evidence>
<dbReference type="EMBL" id="VXBQ01006883">
    <property type="protein sequence ID" value="NXO66333.1"/>
    <property type="molecule type" value="Genomic_DNA"/>
</dbReference>
<dbReference type="Proteomes" id="UP000579685">
    <property type="component" value="Unassembled WGS sequence"/>
</dbReference>
<name>A0A7L1TY92_PHANI</name>
<evidence type="ECO:0000313" key="2">
    <source>
        <dbReference type="Proteomes" id="UP000579685"/>
    </source>
</evidence>
<dbReference type="AlphaFoldDB" id="A0A7L1TY92"/>
<keyword evidence="2" id="KW-1185">Reference proteome</keyword>
<sequence>HEGYKLHKCVEKGINPFWGVSQISKYWECPWELQDKFWEAPDYLFWICGNTAYTNLPGDWTGSCTVGIIKPAFFLLAKESGSGLGVPL</sequence>
<gene>
    <name evidence="1" type="primary">Erv31_2</name>
    <name evidence="1" type="ORF">PHANIT_R14997</name>
</gene>